<evidence type="ECO:0000313" key="3">
    <source>
        <dbReference type="Proteomes" id="UP001500416"/>
    </source>
</evidence>
<keyword evidence="3" id="KW-1185">Reference proteome</keyword>
<reference evidence="3" key="1">
    <citation type="journal article" date="2019" name="Int. J. Syst. Evol. Microbiol.">
        <title>The Global Catalogue of Microorganisms (GCM) 10K type strain sequencing project: providing services to taxonomists for standard genome sequencing and annotation.</title>
        <authorList>
            <consortium name="The Broad Institute Genomics Platform"/>
            <consortium name="The Broad Institute Genome Sequencing Center for Infectious Disease"/>
            <person name="Wu L."/>
            <person name="Ma J."/>
        </authorList>
    </citation>
    <scope>NUCLEOTIDE SEQUENCE [LARGE SCALE GENOMIC DNA]</scope>
    <source>
        <strain evidence="3">JCM 3380</strain>
    </source>
</reference>
<sequence>MATIQVRDVPDEVAETFRRRAAVAGQSLQVYMRELLIKTAIRPDKAELMALLERVIANDPGPGISDETIREAREEVRRD</sequence>
<proteinExistence type="predicted"/>
<protein>
    <submittedName>
        <fullName evidence="2">Antitoxin VapB1</fullName>
    </submittedName>
</protein>
<comment type="caution">
    <text evidence="2">The sequence shown here is derived from an EMBL/GenBank/DDBJ whole genome shotgun (WGS) entry which is preliminary data.</text>
</comment>
<accession>A0ABP3DP43</accession>
<dbReference type="RefSeq" id="WP_343935187.1">
    <property type="nucleotide sequence ID" value="NZ_BAAABU010000007.1"/>
</dbReference>
<dbReference type="InterPro" id="IPR010985">
    <property type="entry name" value="Ribbon_hlx_hlx"/>
</dbReference>
<dbReference type="SUPFAM" id="SSF47598">
    <property type="entry name" value="Ribbon-helix-helix"/>
    <property type="match status" value="1"/>
</dbReference>
<evidence type="ECO:0000259" key="1">
    <source>
        <dbReference type="Pfam" id="PF22513"/>
    </source>
</evidence>
<organism evidence="2 3">
    <name type="scientific">Saccharothrix mutabilis subsp. mutabilis</name>
    <dbReference type="NCBI Taxonomy" id="66855"/>
    <lineage>
        <taxon>Bacteria</taxon>
        <taxon>Bacillati</taxon>
        <taxon>Actinomycetota</taxon>
        <taxon>Actinomycetes</taxon>
        <taxon>Pseudonocardiales</taxon>
        <taxon>Pseudonocardiaceae</taxon>
        <taxon>Saccharothrix</taxon>
    </lineage>
</organism>
<dbReference type="EMBL" id="BAAABU010000007">
    <property type="protein sequence ID" value="GAA0235587.1"/>
    <property type="molecule type" value="Genomic_DNA"/>
</dbReference>
<gene>
    <name evidence="2" type="ORF">GCM10010492_38200</name>
</gene>
<dbReference type="Pfam" id="PF22513">
    <property type="entry name" value="FitA-like_RHH"/>
    <property type="match status" value="1"/>
</dbReference>
<dbReference type="Proteomes" id="UP001500416">
    <property type="component" value="Unassembled WGS sequence"/>
</dbReference>
<dbReference type="InterPro" id="IPR053853">
    <property type="entry name" value="FitA-like_RHH"/>
</dbReference>
<name>A0ABP3DP43_9PSEU</name>
<feature type="domain" description="Antitoxin FitA-like ribbon-helix-helix" evidence="1">
    <location>
        <begin position="2"/>
        <end position="38"/>
    </location>
</feature>
<evidence type="ECO:0000313" key="2">
    <source>
        <dbReference type="EMBL" id="GAA0235587.1"/>
    </source>
</evidence>